<gene>
    <name evidence="1" type="primary">Acey_s0229.g2899</name>
    <name evidence="1" type="ORF">Y032_0229g2899</name>
</gene>
<reference evidence="2" key="1">
    <citation type="journal article" date="2015" name="Nat. Genet.">
        <title>The genome and transcriptome of the zoonotic hookworm Ancylostoma ceylanicum identify infection-specific gene families.</title>
        <authorList>
            <person name="Schwarz E.M."/>
            <person name="Hu Y."/>
            <person name="Antoshechkin I."/>
            <person name="Miller M.M."/>
            <person name="Sternberg P.W."/>
            <person name="Aroian R.V."/>
        </authorList>
    </citation>
    <scope>NUCLEOTIDE SEQUENCE</scope>
    <source>
        <strain evidence="2">HY135</strain>
    </source>
</reference>
<name>A0A016SH01_9BILA</name>
<comment type="caution">
    <text evidence="1">The sequence shown here is derived from an EMBL/GenBank/DDBJ whole genome shotgun (WGS) entry which is preliminary data.</text>
</comment>
<evidence type="ECO:0000313" key="2">
    <source>
        <dbReference type="Proteomes" id="UP000024635"/>
    </source>
</evidence>
<keyword evidence="2" id="KW-1185">Reference proteome</keyword>
<protein>
    <submittedName>
        <fullName evidence="1">Uncharacterized protein</fullName>
    </submittedName>
</protein>
<dbReference type="EMBL" id="JARK01001565">
    <property type="protein sequence ID" value="EYB89621.1"/>
    <property type="molecule type" value="Genomic_DNA"/>
</dbReference>
<dbReference type="AlphaFoldDB" id="A0A016SH01"/>
<dbReference type="Proteomes" id="UP000024635">
    <property type="component" value="Unassembled WGS sequence"/>
</dbReference>
<evidence type="ECO:0000313" key="1">
    <source>
        <dbReference type="EMBL" id="EYB89621.1"/>
    </source>
</evidence>
<sequence length="128" mass="14897">MYYVIDAVRIKKVGVTCEQNAPIRVACQNWTGWKCRVLYWKDGTFLWYLYGDMADNMYDHVDVCVSKSLKGCSSIVRFLPSGPRQRLETSKEKKSNGRKLRKLVEEFCATGPRIRARRPRCAPKDHSY</sequence>
<accession>A0A016SH01</accession>
<organism evidence="1 2">
    <name type="scientific">Ancylostoma ceylanicum</name>
    <dbReference type="NCBI Taxonomy" id="53326"/>
    <lineage>
        <taxon>Eukaryota</taxon>
        <taxon>Metazoa</taxon>
        <taxon>Ecdysozoa</taxon>
        <taxon>Nematoda</taxon>
        <taxon>Chromadorea</taxon>
        <taxon>Rhabditida</taxon>
        <taxon>Rhabditina</taxon>
        <taxon>Rhabditomorpha</taxon>
        <taxon>Strongyloidea</taxon>
        <taxon>Ancylostomatidae</taxon>
        <taxon>Ancylostomatinae</taxon>
        <taxon>Ancylostoma</taxon>
    </lineage>
</organism>
<proteinExistence type="predicted"/>